<feature type="region of interest" description="Disordered" evidence="1">
    <location>
        <begin position="1"/>
        <end position="37"/>
    </location>
</feature>
<comment type="caution">
    <text evidence="2">The sequence shown here is derived from an EMBL/GenBank/DDBJ whole genome shotgun (WGS) entry which is preliminary data.</text>
</comment>
<evidence type="ECO:0000313" key="2">
    <source>
        <dbReference type="EMBL" id="CAG8957117.1"/>
    </source>
</evidence>
<name>A0A9N9L4Z8_9HELO</name>
<proteinExistence type="predicted"/>
<evidence type="ECO:0000313" key="3">
    <source>
        <dbReference type="Proteomes" id="UP000696280"/>
    </source>
</evidence>
<protein>
    <submittedName>
        <fullName evidence="2">Uncharacterized protein</fullName>
    </submittedName>
</protein>
<dbReference type="OrthoDB" id="4430588at2759"/>
<dbReference type="Proteomes" id="UP000696280">
    <property type="component" value="Unassembled WGS sequence"/>
</dbReference>
<evidence type="ECO:0000256" key="1">
    <source>
        <dbReference type="SAM" id="MobiDB-lite"/>
    </source>
</evidence>
<feature type="compositionally biased region" description="Acidic residues" evidence="1">
    <location>
        <begin position="9"/>
        <end position="27"/>
    </location>
</feature>
<dbReference type="AlphaFoldDB" id="A0A9N9L4Z8"/>
<keyword evidence="3" id="KW-1185">Reference proteome</keyword>
<sequence length="219" mass="25274">MCSHWPDYEYTEDEDTDGEDTENEETNVEGTNDEGTANEATSKELWDFLMARDHKPRDVMFFVPKKPILRGAPLYSSFGFNHFVFYGDNHQWVAECEICRESKLIFLEQLGPPIEQGRRSKTFQICMGCMRYRPTRKSFWMAKVDAGQLGETDGLDREKERPAISIYVAKWACGANRTCPTCRHVWLDEDPWYTDGKTPSPSAMTLPSRAQDLPRALRL</sequence>
<reference evidence="2" key="1">
    <citation type="submission" date="2021-07" db="EMBL/GenBank/DDBJ databases">
        <authorList>
            <person name="Durling M."/>
        </authorList>
    </citation>
    <scope>NUCLEOTIDE SEQUENCE</scope>
</reference>
<accession>A0A9N9L4Z8</accession>
<dbReference type="EMBL" id="CAJVRL010000077">
    <property type="protein sequence ID" value="CAG8957117.1"/>
    <property type="molecule type" value="Genomic_DNA"/>
</dbReference>
<gene>
    <name evidence="2" type="ORF">HYFRA_00009318</name>
</gene>
<feature type="region of interest" description="Disordered" evidence="1">
    <location>
        <begin position="197"/>
        <end position="219"/>
    </location>
</feature>
<organism evidence="2 3">
    <name type="scientific">Hymenoscyphus fraxineus</name>
    <dbReference type="NCBI Taxonomy" id="746836"/>
    <lineage>
        <taxon>Eukaryota</taxon>
        <taxon>Fungi</taxon>
        <taxon>Dikarya</taxon>
        <taxon>Ascomycota</taxon>
        <taxon>Pezizomycotina</taxon>
        <taxon>Leotiomycetes</taxon>
        <taxon>Helotiales</taxon>
        <taxon>Helotiaceae</taxon>
        <taxon>Hymenoscyphus</taxon>
    </lineage>
</organism>